<dbReference type="Pfam" id="PF24894">
    <property type="entry name" value="Hexapep_GlmU"/>
    <property type="match status" value="1"/>
</dbReference>
<proteinExistence type="inferred from homology"/>
<keyword evidence="7 9" id="KW-0320">Glycogen biosynthesis</keyword>
<evidence type="ECO:0000259" key="11">
    <source>
        <dbReference type="Pfam" id="PF24894"/>
    </source>
</evidence>
<evidence type="ECO:0000256" key="5">
    <source>
        <dbReference type="ARBA" id="ARBA00022741"/>
    </source>
</evidence>
<dbReference type="GO" id="GO:0008878">
    <property type="term" value="F:glucose-1-phosphate adenylyltransferase activity"/>
    <property type="evidence" value="ECO:0007669"/>
    <property type="project" value="UniProtKB-UniRule"/>
</dbReference>
<evidence type="ECO:0000256" key="9">
    <source>
        <dbReference type="HAMAP-Rule" id="MF_00624"/>
    </source>
</evidence>
<evidence type="ECO:0000256" key="7">
    <source>
        <dbReference type="ARBA" id="ARBA00023056"/>
    </source>
</evidence>
<evidence type="ECO:0000259" key="10">
    <source>
        <dbReference type="Pfam" id="PF00483"/>
    </source>
</evidence>
<feature type="binding site" evidence="9">
    <location>
        <position position="192"/>
    </location>
    <ligand>
        <name>alpha-D-glucose 1-phosphate</name>
        <dbReference type="ChEBI" id="CHEBI:58601"/>
    </ligand>
</feature>
<dbReference type="EMBL" id="JAHLFQ010000219">
    <property type="protein sequence ID" value="MBU3804962.1"/>
    <property type="molecule type" value="Genomic_DNA"/>
</dbReference>
<keyword evidence="2 9" id="KW-0321">Glycogen metabolism</keyword>
<feature type="site" description="Could play a key role in the communication between the regulatory and the substrate sites" evidence="9">
    <location>
        <position position="60"/>
    </location>
</feature>
<feature type="site" description="Could play a key role in the communication between the regulatory and the substrate sites" evidence="9">
    <location>
        <position position="100"/>
    </location>
</feature>
<dbReference type="PANTHER" id="PTHR43523:SF2">
    <property type="entry name" value="GLUCOSE-1-PHOSPHATE ADENYLYLTRANSFERASE"/>
    <property type="match status" value="1"/>
</dbReference>
<feature type="domain" description="Nucleotidyl transferase" evidence="10">
    <location>
        <begin position="8"/>
        <end position="261"/>
    </location>
</feature>
<dbReference type="InterPro" id="IPR023049">
    <property type="entry name" value="GlgC_bac"/>
</dbReference>
<dbReference type="InterPro" id="IPR056818">
    <property type="entry name" value="GlmU/GlgC-like_hexapep"/>
</dbReference>
<name>A0A9E2NM25_9FIRM</name>
<evidence type="ECO:0000313" key="12">
    <source>
        <dbReference type="EMBL" id="MBU3804962.1"/>
    </source>
</evidence>
<dbReference type="PROSITE" id="PS00809">
    <property type="entry name" value="ADP_GLC_PYROPHOSPH_2"/>
    <property type="match status" value="1"/>
</dbReference>
<gene>
    <name evidence="9" type="primary">glgC</name>
    <name evidence="12" type="ORF">H9872_09440</name>
</gene>
<evidence type="ECO:0000256" key="4">
    <source>
        <dbReference type="ARBA" id="ARBA00022695"/>
    </source>
</evidence>
<dbReference type="InterPro" id="IPR029044">
    <property type="entry name" value="Nucleotide-diphossugar_trans"/>
</dbReference>
<dbReference type="CDD" id="cd02508">
    <property type="entry name" value="ADP_Glucose_PP"/>
    <property type="match status" value="1"/>
</dbReference>
<feature type="domain" description="Glucose-1-phosphate adenylyltransferase/Bifunctional protein GlmU-like C-terminal hexapeptide" evidence="11">
    <location>
        <begin position="291"/>
        <end position="364"/>
    </location>
</feature>
<dbReference type="Gene3D" id="2.160.10.10">
    <property type="entry name" value="Hexapeptide repeat proteins"/>
    <property type="match status" value="1"/>
</dbReference>
<evidence type="ECO:0000256" key="6">
    <source>
        <dbReference type="ARBA" id="ARBA00022840"/>
    </source>
</evidence>
<reference evidence="12" key="2">
    <citation type="submission" date="2021-04" db="EMBL/GenBank/DDBJ databases">
        <authorList>
            <person name="Gilroy R."/>
        </authorList>
    </citation>
    <scope>NUCLEOTIDE SEQUENCE</scope>
    <source>
        <strain evidence="12">B5-657</strain>
    </source>
</reference>
<sequence length="421" mass="47172">MNKKEMIAMLLAGGQGSRLGTLTKQIAKPAVMFGGKYRIIDFPLSNCINSGIDTVGVLTQYEPLLLTKHIGIGIPWDLDRRNGGVTVLPPFLKTGNEGSWYSGTANAIYHNIRYIDEYNPEYILVLSGDHVYKMDYSAMLEEHKKNHSDATIAVIEVPIDIANQFGIMNTDESGRIVEFEEKPQNPKSNLASMGIYIFTWKVLKEALIRDNSIHEDSDFGKHIIPEMINGKKNVYAYRFNDYWRDIGTIDAYWKANMELTETVPIFNLYDEFWKIYTNIEHQLPQYIGLEATIEQSIISEGCEIYGSVYNSVLGPRVIVEEGVVIKNSIIMSETIIRKGANLETCIVSEKCEIGENTCIGVGEAIPHITKPHIYSSGITAISDNTVIPDNVKIGKNCEVSGYTLQTHYEDGKLESGHSLII</sequence>
<comment type="subunit">
    <text evidence="9">Homotetramer.</text>
</comment>
<evidence type="ECO:0000313" key="13">
    <source>
        <dbReference type="Proteomes" id="UP000824229"/>
    </source>
</evidence>
<dbReference type="InterPro" id="IPR011831">
    <property type="entry name" value="ADP-Glc_PPase"/>
</dbReference>
<dbReference type="CDD" id="cd04651">
    <property type="entry name" value="LbH_G1P_AT_C"/>
    <property type="match status" value="1"/>
</dbReference>
<accession>A0A9E2NM25</accession>
<keyword evidence="5 9" id="KW-0547">Nucleotide-binding</keyword>
<dbReference type="Pfam" id="PF00483">
    <property type="entry name" value="NTP_transferase"/>
    <property type="match status" value="1"/>
</dbReference>
<keyword evidence="4 9" id="KW-0548">Nucleotidyltransferase</keyword>
<dbReference type="PROSITE" id="PS00808">
    <property type="entry name" value="ADP_GLC_PYROPHOSPH_1"/>
    <property type="match status" value="1"/>
</dbReference>
<dbReference type="InterPro" id="IPR011004">
    <property type="entry name" value="Trimer_LpxA-like_sf"/>
</dbReference>
<dbReference type="InterPro" id="IPR005836">
    <property type="entry name" value="ADP_Glu_pyroP_CS"/>
</dbReference>
<dbReference type="PANTHER" id="PTHR43523">
    <property type="entry name" value="GLUCOSE-1-PHOSPHATE ADENYLYLTRANSFERASE-RELATED"/>
    <property type="match status" value="1"/>
</dbReference>
<dbReference type="GO" id="GO:0005524">
    <property type="term" value="F:ATP binding"/>
    <property type="evidence" value="ECO:0007669"/>
    <property type="project" value="UniProtKB-KW"/>
</dbReference>
<dbReference type="SUPFAM" id="SSF51161">
    <property type="entry name" value="Trimeric LpxA-like enzymes"/>
    <property type="match status" value="1"/>
</dbReference>
<reference evidence="12" key="1">
    <citation type="journal article" date="2021" name="PeerJ">
        <title>Extensive microbial diversity within the chicken gut microbiome revealed by metagenomics and culture.</title>
        <authorList>
            <person name="Gilroy R."/>
            <person name="Ravi A."/>
            <person name="Getino M."/>
            <person name="Pursley I."/>
            <person name="Horton D.L."/>
            <person name="Alikhan N.F."/>
            <person name="Baker D."/>
            <person name="Gharbi K."/>
            <person name="Hall N."/>
            <person name="Watson M."/>
            <person name="Adriaenssens E.M."/>
            <person name="Foster-Nyarko E."/>
            <person name="Jarju S."/>
            <person name="Secka A."/>
            <person name="Antonio M."/>
            <person name="Oren A."/>
            <person name="Chaudhuri R.R."/>
            <person name="La Ragione R."/>
            <person name="Hildebrand F."/>
            <person name="Pallen M.J."/>
        </authorList>
    </citation>
    <scope>NUCLEOTIDE SEQUENCE</scope>
    <source>
        <strain evidence="12">B5-657</strain>
    </source>
</reference>
<dbReference type="InterPro" id="IPR005835">
    <property type="entry name" value="NTP_transferase_dom"/>
</dbReference>
<organism evidence="12 13">
    <name type="scientific">Candidatus Cellulosilyticum pullistercoris</name>
    <dbReference type="NCBI Taxonomy" id="2838521"/>
    <lineage>
        <taxon>Bacteria</taxon>
        <taxon>Bacillati</taxon>
        <taxon>Bacillota</taxon>
        <taxon>Clostridia</taxon>
        <taxon>Lachnospirales</taxon>
        <taxon>Cellulosilyticaceae</taxon>
        <taxon>Cellulosilyticum</taxon>
    </lineage>
</organism>
<dbReference type="Proteomes" id="UP000824229">
    <property type="component" value="Unassembled WGS sequence"/>
</dbReference>
<feature type="binding site" evidence="9">
    <location>
        <position position="166"/>
    </location>
    <ligand>
        <name>alpha-D-glucose 1-phosphate</name>
        <dbReference type="ChEBI" id="CHEBI:58601"/>
    </ligand>
</feature>
<comment type="similarity">
    <text evidence="1 9">Belongs to the bacterial/plant glucose-1-phosphate adenylyltransferase family.</text>
</comment>
<comment type="caution">
    <text evidence="12">The sequence shown here is derived from an EMBL/GenBank/DDBJ whole genome shotgun (WGS) entry which is preliminary data.</text>
</comment>
<dbReference type="NCBIfam" id="TIGR02091">
    <property type="entry name" value="glgC"/>
    <property type="match status" value="1"/>
</dbReference>
<keyword evidence="3 9" id="KW-0808">Transferase</keyword>
<dbReference type="AlphaFoldDB" id="A0A9E2NM25"/>
<keyword evidence="8 9" id="KW-0119">Carbohydrate metabolism</keyword>
<comment type="pathway">
    <text evidence="9">Glycan biosynthesis; glycogen biosynthesis.</text>
</comment>
<dbReference type="GO" id="GO:0005978">
    <property type="term" value="P:glycogen biosynthetic process"/>
    <property type="evidence" value="ECO:0007669"/>
    <property type="project" value="UniProtKB-UniRule"/>
</dbReference>
<comment type="catalytic activity">
    <reaction evidence="9">
        <text>alpha-D-glucose 1-phosphate + ATP + H(+) = ADP-alpha-D-glucose + diphosphate</text>
        <dbReference type="Rhea" id="RHEA:12120"/>
        <dbReference type="ChEBI" id="CHEBI:15378"/>
        <dbReference type="ChEBI" id="CHEBI:30616"/>
        <dbReference type="ChEBI" id="CHEBI:33019"/>
        <dbReference type="ChEBI" id="CHEBI:57498"/>
        <dbReference type="ChEBI" id="CHEBI:58601"/>
        <dbReference type="EC" id="2.7.7.27"/>
    </reaction>
</comment>
<feature type="binding site" evidence="9">
    <location>
        <begin position="181"/>
        <end position="182"/>
    </location>
    <ligand>
        <name>alpha-D-glucose 1-phosphate</name>
        <dbReference type="ChEBI" id="CHEBI:58601"/>
    </ligand>
</feature>
<comment type="function">
    <text evidence="9">Involved in the biosynthesis of ADP-glucose, a building block required for the elongation reactions to produce glycogen. Catalyzes the reaction between ATP and alpha-D-glucose 1-phosphate (G1P) to produce pyrophosphate and ADP-Glc.</text>
</comment>
<evidence type="ECO:0000256" key="1">
    <source>
        <dbReference type="ARBA" id="ARBA00010443"/>
    </source>
</evidence>
<dbReference type="Gene3D" id="3.90.550.10">
    <property type="entry name" value="Spore Coat Polysaccharide Biosynthesis Protein SpsA, Chain A"/>
    <property type="match status" value="1"/>
</dbReference>
<dbReference type="SUPFAM" id="SSF53448">
    <property type="entry name" value="Nucleotide-diphospho-sugar transferases"/>
    <property type="match status" value="1"/>
</dbReference>
<feature type="binding site" evidence="9">
    <location>
        <position position="101"/>
    </location>
    <ligand>
        <name>alpha-D-glucose 1-phosphate</name>
        <dbReference type="ChEBI" id="CHEBI:58601"/>
    </ligand>
</feature>
<evidence type="ECO:0000256" key="3">
    <source>
        <dbReference type="ARBA" id="ARBA00022679"/>
    </source>
</evidence>
<evidence type="ECO:0000256" key="8">
    <source>
        <dbReference type="ARBA" id="ARBA00023277"/>
    </source>
</evidence>
<protein>
    <recommendedName>
        <fullName evidence="9">Glucose-1-phosphate adenylyltransferase</fullName>
        <ecNumber evidence="9">2.7.7.27</ecNumber>
    </recommendedName>
    <alternativeName>
        <fullName evidence="9">ADP-glucose pyrophosphorylase</fullName>
        <shortName evidence="9">ADPGlc PPase</shortName>
    </alternativeName>
    <alternativeName>
        <fullName evidence="9">ADP-glucose synthase</fullName>
    </alternativeName>
</protein>
<dbReference type="NCBIfam" id="NF003670">
    <property type="entry name" value="PRK05293.1"/>
    <property type="match status" value="1"/>
</dbReference>
<keyword evidence="6 9" id="KW-0067">ATP-binding</keyword>
<evidence type="ECO:0000256" key="2">
    <source>
        <dbReference type="ARBA" id="ARBA00022600"/>
    </source>
</evidence>
<dbReference type="PROSITE" id="PS00810">
    <property type="entry name" value="ADP_GLC_PYROPHOSPH_3"/>
    <property type="match status" value="1"/>
</dbReference>
<dbReference type="EC" id="2.7.7.27" evidence="9"/>
<dbReference type="HAMAP" id="MF_00624">
    <property type="entry name" value="GlgC"/>
    <property type="match status" value="1"/>
</dbReference>